<dbReference type="Proteomes" id="UP000267464">
    <property type="component" value="Unassembled WGS sequence"/>
</dbReference>
<sequence>MNARIDQPVLPWWRVPMVWLVVGGPAVVVAASFATLVLAVRGGDVPLHEETVAQRGHEMPATQARNHAAAPRR</sequence>
<evidence type="ECO:0000256" key="2">
    <source>
        <dbReference type="SAM" id="Phobius"/>
    </source>
</evidence>
<dbReference type="AlphaFoldDB" id="A0A3N7K1V4"/>
<dbReference type="OrthoDB" id="5295180at2"/>
<name>A0A3N7K1V4_9BURK</name>
<feature type="transmembrane region" description="Helical" evidence="2">
    <location>
        <begin position="17"/>
        <end position="40"/>
    </location>
</feature>
<comment type="caution">
    <text evidence="3">The sequence shown here is derived from an EMBL/GenBank/DDBJ whole genome shotgun (WGS) entry which is preliminary data.</text>
</comment>
<evidence type="ECO:0000313" key="3">
    <source>
        <dbReference type="EMBL" id="RQP24935.1"/>
    </source>
</evidence>
<dbReference type="EMBL" id="QUSW01000002">
    <property type="protein sequence ID" value="RQP24935.1"/>
    <property type="molecule type" value="Genomic_DNA"/>
</dbReference>
<proteinExistence type="predicted"/>
<feature type="region of interest" description="Disordered" evidence="1">
    <location>
        <begin position="53"/>
        <end position="73"/>
    </location>
</feature>
<protein>
    <submittedName>
        <fullName evidence="3">Nitrogen fixation protein FixH</fullName>
    </submittedName>
</protein>
<accession>A0A3N7K1V4</accession>
<gene>
    <name evidence="3" type="ORF">DZC73_08705</name>
</gene>
<evidence type="ECO:0000256" key="1">
    <source>
        <dbReference type="SAM" id="MobiDB-lite"/>
    </source>
</evidence>
<keyword evidence="2" id="KW-0472">Membrane</keyword>
<reference evidence="3 4" key="2">
    <citation type="submission" date="2018-12" db="EMBL/GenBank/DDBJ databases">
        <title>Rhizobacter gummiphilus sp. nov., a rubber-degrading bacterium isolated from the soil of a botanical garden in Japan.</title>
        <authorList>
            <person name="Shunsuke S.S."/>
        </authorList>
    </citation>
    <scope>NUCLEOTIDE SEQUENCE [LARGE SCALE GENOMIC DNA]</scope>
    <source>
        <strain evidence="3 4">S-16</strain>
    </source>
</reference>
<dbReference type="RefSeq" id="WP_124539842.1">
    <property type="nucleotide sequence ID" value="NZ_QUSW01000002.1"/>
</dbReference>
<organism evidence="3 4">
    <name type="scientific">Piscinibacter terrae</name>
    <dbReference type="NCBI Taxonomy" id="2496871"/>
    <lineage>
        <taxon>Bacteria</taxon>
        <taxon>Pseudomonadati</taxon>
        <taxon>Pseudomonadota</taxon>
        <taxon>Betaproteobacteria</taxon>
        <taxon>Burkholderiales</taxon>
        <taxon>Sphaerotilaceae</taxon>
        <taxon>Piscinibacter</taxon>
    </lineage>
</organism>
<reference evidence="3 4" key="1">
    <citation type="submission" date="2018-08" db="EMBL/GenBank/DDBJ databases">
        <authorList>
            <person name="Khan S.A."/>
            <person name="Jeon C.O."/>
            <person name="Chun B.H."/>
            <person name="Jeong S.E."/>
        </authorList>
    </citation>
    <scope>NUCLEOTIDE SEQUENCE [LARGE SCALE GENOMIC DNA]</scope>
    <source>
        <strain evidence="3 4">S-16</strain>
    </source>
</reference>
<keyword evidence="2" id="KW-0812">Transmembrane</keyword>
<evidence type="ECO:0000313" key="4">
    <source>
        <dbReference type="Proteomes" id="UP000267464"/>
    </source>
</evidence>
<keyword evidence="2" id="KW-1133">Transmembrane helix</keyword>
<keyword evidence="4" id="KW-1185">Reference proteome</keyword>